<dbReference type="GO" id="GO:0000041">
    <property type="term" value="P:transition metal ion transport"/>
    <property type="evidence" value="ECO:0007669"/>
    <property type="project" value="InterPro"/>
</dbReference>
<evidence type="ECO:0000256" key="7">
    <source>
        <dbReference type="SAM" id="MobiDB-lite"/>
    </source>
</evidence>
<evidence type="ECO:0000313" key="10">
    <source>
        <dbReference type="Proteomes" id="UP000505210"/>
    </source>
</evidence>
<feature type="transmembrane region" description="Helical" evidence="8">
    <location>
        <begin position="177"/>
        <end position="203"/>
    </location>
</feature>
<dbReference type="EMBL" id="CP053661">
    <property type="protein sequence ID" value="QKD83347.1"/>
    <property type="molecule type" value="Genomic_DNA"/>
</dbReference>
<dbReference type="Gene3D" id="1.10.1760.20">
    <property type="match status" value="1"/>
</dbReference>
<feature type="transmembrane region" description="Helical" evidence="8">
    <location>
        <begin position="40"/>
        <end position="61"/>
    </location>
</feature>
<comment type="subcellular location">
    <subcellularLocation>
        <location evidence="1">Cell membrane</location>
        <topology evidence="1">Multi-pass membrane protein</topology>
    </subcellularLocation>
</comment>
<proteinExistence type="predicted"/>
<evidence type="ECO:0000256" key="1">
    <source>
        <dbReference type="ARBA" id="ARBA00004651"/>
    </source>
</evidence>
<evidence type="ECO:0000256" key="5">
    <source>
        <dbReference type="ARBA" id="ARBA00022989"/>
    </source>
</evidence>
<feature type="transmembrane region" description="Helical" evidence="8">
    <location>
        <begin position="7"/>
        <end position="28"/>
    </location>
</feature>
<dbReference type="NCBIfam" id="NF004906">
    <property type="entry name" value="PRK06265.2-1"/>
    <property type="match status" value="1"/>
</dbReference>
<dbReference type="Pfam" id="PF01891">
    <property type="entry name" value="CbiM"/>
    <property type="match status" value="1"/>
</dbReference>
<gene>
    <name evidence="9" type="primary">cbiM</name>
    <name evidence="9" type="ORF">HPC62_15115</name>
</gene>
<evidence type="ECO:0000256" key="4">
    <source>
        <dbReference type="ARBA" id="ARBA00022692"/>
    </source>
</evidence>
<keyword evidence="2" id="KW-0813">Transport</keyword>
<keyword evidence="10" id="KW-1185">Reference proteome</keyword>
<keyword evidence="4 8" id="KW-0812">Transmembrane</keyword>
<dbReference type="Proteomes" id="UP000505210">
    <property type="component" value="Chromosome"/>
</dbReference>
<feature type="transmembrane region" description="Helical" evidence="8">
    <location>
        <begin position="73"/>
        <end position="96"/>
    </location>
</feature>
<dbReference type="PANTHER" id="PTHR34229">
    <property type="entry name" value="METAL TRANSPORT PROTEIN HI_1621-RELATED"/>
    <property type="match status" value="1"/>
</dbReference>
<dbReference type="NCBIfam" id="NF004905">
    <property type="entry name" value="PRK06265.1-5"/>
    <property type="match status" value="1"/>
</dbReference>
<dbReference type="InterPro" id="IPR002751">
    <property type="entry name" value="CbiM/NikMN"/>
</dbReference>
<reference evidence="9 10" key="1">
    <citation type="submission" date="2020-05" db="EMBL/GenBank/DDBJ databases">
        <title>Complete genome sequence of of a novel Thermoleptolyngbya strain isolated from hot springs of Ganzi, Sichuan China.</title>
        <authorList>
            <person name="Tang J."/>
            <person name="Daroch M."/>
            <person name="Li L."/>
            <person name="Waleron K."/>
            <person name="Waleron M."/>
            <person name="Waleron M."/>
        </authorList>
    </citation>
    <scope>NUCLEOTIDE SEQUENCE [LARGE SCALE GENOMIC DNA]</scope>
    <source>
        <strain evidence="9 10">PKUAC-SCTA183</strain>
    </source>
</reference>
<evidence type="ECO:0000256" key="8">
    <source>
        <dbReference type="SAM" id="Phobius"/>
    </source>
</evidence>
<sequence>MHIPDGILPAPVCIGGYALAAPLLGYALRKINRMPDVTEQIPKASLLTAAFFIASSIHIPIPPASVHLVLNGLLGAVLGYFAVPAIAIGLFLQAVMFGHGGLTTLGVNTVLMGFPALVAAWVFRLRHRFGRLGARRADLLFAFLAGAIGLGLAALIFFGLILATIPGGLDAQAERVAVYGLVASHIPLALIEGVFTAMLVGFLRRVKPELLQDPTRSDPSALQPAGQPSKKSTGGRAA</sequence>
<keyword evidence="5 8" id="KW-1133">Transmembrane helix</keyword>
<feature type="region of interest" description="Disordered" evidence="7">
    <location>
        <begin position="213"/>
        <end position="238"/>
    </location>
</feature>
<protein>
    <submittedName>
        <fullName evidence="9">Cobalt transporter CbiM</fullName>
    </submittedName>
</protein>
<evidence type="ECO:0000256" key="2">
    <source>
        <dbReference type="ARBA" id="ARBA00022448"/>
    </source>
</evidence>
<dbReference type="RefSeq" id="WP_172356988.1">
    <property type="nucleotide sequence ID" value="NZ_CP053661.1"/>
</dbReference>
<dbReference type="PANTHER" id="PTHR34229:SF1">
    <property type="entry name" value="METAL TRANSPORT PROTEIN HI_1621-RELATED"/>
    <property type="match status" value="1"/>
</dbReference>
<name>A0A6M8BEP6_9CYAN</name>
<evidence type="ECO:0000256" key="3">
    <source>
        <dbReference type="ARBA" id="ARBA00022475"/>
    </source>
</evidence>
<evidence type="ECO:0000256" key="6">
    <source>
        <dbReference type="ARBA" id="ARBA00023136"/>
    </source>
</evidence>
<dbReference type="GO" id="GO:0005886">
    <property type="term" value="C:plasma membrane"/>
    <property type="evidence" value="ECO:0007669"/>
    <property type="project" value="UniProtKB-SubCell"/>
</dbReference>
<dbReference type="AlphaFoldDB" id="A0A6M8BEP6"/>
<feature type="transmembrane region" description="Helical" evidence="8">
    <location>
        <begin position="139"/>
        <end position="165"/>
    </location>
</feature>
<evidence type="ECO:0000313" key="9">
    <source>
        <dbReference type="EMBL" id="QKD83347.1"/>
    </source>
</evidence>
<organism evidence="9 10">
    <name type="scientific">Thermoleptolyngbya sichuanensis A183</name>
    <dbReference type="NCBI Taxonomy" id="2737172"/>
    <lineage>
        <taxon>Bacteria</taxon>
        <taxon>Bacillati</taxon>
        <taxon>Cyanobacteriota</taxon>
        <taxon>Cyanophyceae</taxon>
        <taxon>Oculatellales</taxon>
        <taxon>Oculatellaceae</taxon>
        <taxon>Thermoleptolyngbya</taxon>
        <taxon>Thermoleptolyngbya sichuanensis</taxon>
    </lineage>
</organism>
<keyword evidence="6 8" id="KW-0472">Membrane</keyword>
<feature type="transmembrane region" description="Helical" evidence="8">
    <location>
        <begin position="102"/>
        <end position="123"/>
    </location>
</feature>
<dbReference type="KEGG" id="theu:HPC62_15115"/>
<keyword evidence="3" id="KW-1003">Cell membrane</keyword>
<accession>A0A6M8BEP6</accession>